<dbReference type="RefSeq" id="WP_081154475.1">
    <property type="nucleotide sequence ID" value="NZ_LVYD01000075.1"/>
</dbReference>
<dbReference type="Proteomes" id="UP000192796">
    <property type="component" value="Unassembled WGS sequence"/>
</dbReference>
<accession>A0A1V9FN03</accession>
<evidence type="ECO:0000256" key="8">
    <source>
        <dbReference type="ARBA" id="ARBA00022989"/>
    </source>
</evidence>
<evidence type="ECO:0000256" key="6">
    <source>
        <dbReference type="ARBA" id="ARBA00022719"/>
    </source>
</evidence>
<keyword evidence="9 13" id="KW-0520">NAD</keyword>
<comment type="function">
    <text evidence="13">NDH-1 shuttles electrons from NADH, via FMN and iron-sulfur (Fe-S) centers, to quinones in the respiratory chain. Couples the redox reaction to proton translocation (for every two electrons transferred, four hydrogen ions are translocated across the cytoplasmic membrane), and thus conserves the redox energy in a proton gradient.</text>
</comment>
<keyword evidence="6 13" id="KW-0874">Quinone</keyword>
<keyword evidence="16" id="KW-1185">Reference proteome</keyword>
<feature type="transmembrane region" description="Helical" evidence="13">
    <location>
        <begin position="30"/>
        <end position="50"/>
    </location>
</feature>
<keyword evidence="7" id="KW-1278">Translocase</keyword>
<sequence length="198" mass="21799">MSTLFYISSIVAVASTVMVITRYHPVHALLYLAVSFLSVGMIFLSLGAPFVAALEIIVYAGAIIVLFIFVVMMLNLGRETAQQEKEWLQPKVWVVPSILVLILLVEMIILLFSDNKDIMRISVVDPRKVALSLYGEYIIAVELTGFLLMAGIVGAAHIGKHKRSSLHRFLQNGENGNGKAHTGVPPEQVSNEQTVLHD</sequence>
<dbReference type="PANTHER" id="PTHR33269">
    <property type="entry name" value="NADH-UBIQUINONE OXIDOREDUCTASE CHAIN 6"/>
    <property type="match status" value="1"/>
</dbReference>
<evidence type="ECO:0000256" key="1">
    <source>
        <dbReference type="ARBA" id="ARBA00004651"/>
    </source>
</evidence>
<evidence type="ECO:0000256" key="5">
    <source>
        <dbReference type="ARBA" id="ARBA00022692"/>
    </source>
</evidence>
<dbReference type="GO" id="GO:0048038">
    <property type="term" value="F:quinone binding"/>
    <property type="evidence" value="ECO:0007669"/>
    <property type="project" value="UniProtKB-UniRule"/>
</dbReference>
<evidence type="ECO:0000313" key="15">
    <source>
        <dbReference type="EMBL" id="OQP59636.1"/>
    </source>
</evidence>
<comment type="subunit">
    <text evidence="11">Composed of 13 different subunits. Subunits NuoA, H, J, K, L, M, N constitute the membrane sector of the complex.</text>
</comment>
<proteinExistence type="inferred from homology"/>
<feature type="transmembrane region" description="Helical" evidence="13">
    <location>
        <begin position="133"/>
        <end position="158"/>
    </location>
</feature>
<evidence type="ECO:0000313" key="16">
    <source>
        <dbReference type="Proteomes" id="UP000192796"/>
    </source>
</evidence>
<reference evidence="15 16" key="1">
    <citation type="submission" date="2016-03" db="EMBL/GenBank/DDBJ databases">
        <title>Niastella vici sp. nov., isolated from farmland soil.</title>
        <authorList>
            <person name="Chen L."/>
            <person name="Wang D."/>
            <person name="Yang S."/>
            <person name="Wang G."/>
        </authorList>
    </citation>
    <scope>NUCLEOTIDE SEQUENCE [LARGE SCALE GENOMIC DNA]</scope>
    <source>
        <strain evidence="15 16">DJ57</strain>
    </source>
</reference>
<comment type="catalytic activity">
    <reaction evidence="12 13">
        <text>a quinone + NADH + 5 H(+)(in) = a quinol + NAD(+) + 4 H(+)(out)</text>
        <dbReference type="Rhea" id="RHEA:57888"/>
        <dbReference type="ChEBI" id="CHEBI:15378"/>
        <dbReference type="ChEBI" id="CHEBI:24646"/>
        <dbReference type="ChEBI" id="CHEBI:57540"/>
        <dbReference type="ChEBI" id="CHEBI:57945"/>
        <dbReference type="ChEBI" id="CHEBI:132124"/>
    </reaction>
</comment>
<dbReference type="InterPro" id="IPR001457">
    <property type="entry name" value="NADH_UbQ/plastoQ_OxRdtase_su6"/>
</dbReference>
<comment type="subcellular location">
    <subcellularLocation>
        <location evidence="1 13">Cell membrane</location>
        <topology evidence="1 13">Multi-pass membrane protein</topology>
    </subcellularLocation>
</comment>
<dbReference type="EC" id="7.1.1.-" evidence="13"/>
<dbReference type="Pfam" id="PF00499">
    <property type="entry name" value="Oxidored_q3"/>
    <property type="match status" value="1"/>
</dbReference>
<dbReference type="GO" id="GO:0005886">
    <property type="term" value="C:plasma membrane"/>
    <property type="evidence" value="ECO:0007669"/>
    <property type="project" value="UniProtKB-SubCell"/>
</dbReference>
<feature type="region of interest" description="Disordered" evidence="14">
    <location>
        <begin position="170"/>
        <end position="198"/>
    </location>
</feature>
<gene>
    <name evidence="15" type="ORF">A3860_36780</name>
</gene>
<evidence type="ECO:0000256" key="10">
    <source>
        <dbReference type="ARBA" id="ARBA00023136"/>
    </source>
</evidence>
<evidence type="ECO:0000256" key="11">
    <source>
        <dbReference type="ARBA" id="ARBA00025811"/>
    </source>
</evidence>
<dbReference type="PANTHER" id="PTHR33269:SF17">
    <property type="entry name" value="NADH-UBIQUINONE OXIDOREDUCTASE CHAIN 6"/>
    <property type="match status" value="1"/>
</dbReference>
<evidence type="ECO:0000256" key="13">
    <source>
        <dbReference type="RuleBase" id="RU004429"/>
    </source>
</evidence>
<evidence type="ECO:0000256" key="14">
    <source>
        <dbReference type="SAM" id="MobiDB-lite"/>
    </source>
</evidence>
<evidence type="ECO:0000256" key="9">
    <source>
        <dbReference type="ARBA" id="ARBA00023027"/>
    </source>
</evidence>
<evidence type="ECO:0000256" key="7">
    <source>
        <dbReference type="ARBA" id="ARBA00022967"/>
    </source>
</evidence>
<protein>
    <recommendedName>
        <fullName evidence="3 13">NADH-quinone oxidoreductase subunit J</fullName>
        <ecNumber evidence="13">7.1.1.-</ecNumber>
    </recommendedName>
</protein>
<dbReference type="AlphaFoldDB" id="A0A1V9FN03"/>
<evidence type="ECO:0000256" key="12">
    <source>
        <dbReference type="ARBA" id="ARBA00047712"/>
    </source>
</evidence>
<feature type="compositionally biased region" description="Polar residues" evidence="14">
    <location>
        <begin position="188"/>
        <end position="198"/>
    </location>
</feature>
<dbReference type="GO" id="GO:0008137">
    <property type="term" value="F:NADH dehydrogenase (ubiquinone) activity"/>
    <property type="evidence" value="ECO:0007669"/>
    <property type="project" value="UniProtKB-UniRule"/>
</dbReference>
<organism evidence="15 16">
    <name type="scientific">Niastella vici</name>
    <dbReference type="NCBI Taxonomy" id="1703345"/>
    <lineage>
        <taxon>Bacteria</taxon>
        <taxon>Pseudomonadati</taxon>
        <taxon>Bacteroidota</taxon>
        <taxon>Chitinophagia</taxon>
        <taxon>Chitinophagales</taxon>
        <taxon>Chitinophagaceae</taxon>
        <taxon>Niastella</taxon>
    </lineage>
</organism>
<keyword evidence="15" id="KW-0830">Ubiquinone</keyword>
<feature type="transmembrane region" description="Helical" evidence="13">
    <location>
        <begin position="6"/>
        <end position="23"/>
    </location>
</feature>
<dbReference type="OrthoDB" id="9790848at2"/>
<name>A0A1V9FN03_9BACT</name>
<evidence type="ECO:0000256" key="3">
    <source>
        <dbReference type="ARBA" id="ARBA00019907"/>
    </source>
</evidence>
<keyword evidence="4 13" id="KW-1003">Cell membrane</keyword>
<dbReference type="NCBIfam" id="NF005162">
    <property type="entry name" value="PRK06638.1-1"/>
    <property type="match status" value="1"/>
</dbReference>
<dbReference type="InterPro" id="IPR042106">
    <property type="entry name" value="Nuo/plastoQ_OxRdtase_6_NuoJ"/>
</dbReference>
<keyword evidence="8 13" id="KW-1133">Transmembrane helix</keyword>
<keyword evidence="10 13" id="KW-0472">Membrane</keyword>
<feature type="transmembrane region" description="Helical" evidence="13">
    <location>
        <begin position="92"/>
        <end position="113"/>
    </location>
</feature>
<evidence type="ECO:0000256" key="2">
    <source>
        <dbReference type="ARBA" id="ARBA00005698"/>
    </source>
</evidence>
<keyword evidence="5 13" id="KW-0812">Transmembrane</keyword>
<dbReference type="EMBL" id="LVYD01000075">
    <property type="protein sequence ID" value="OQP59636.1"/>
    <property type="molecule type" value="Genomic_DNA"/>
</dbReference>
<feature type="transmembrane region" description="Helical" evidence="13">
    <location>
        <begin position="56"/>
        <end position="76"/>
    </location>
</feature>
<dbReference type="STRING" id="1703345.A3860_36780"/>
<evidence type="ECO:0000256" key="4">
    <source>
        <dbReference type="ARBA" id="ARBA00022475"/>
    </source>
</evidence>
<comment type="similarity">
    <text evidence="2 13">Belongs to the complex I subunit 6 family.</text>
</comment>
<dbReference type="Gene3D" id="1.20.120.1200">
    <property type="entry name" value="NADH-ubiquinone/plastoquinone oxidoreductase chain 6, subunit NuoJ"/>
    <property type="match status" value="1"/>
</dbReference>
<comment type="caution">
    <text evidence="15">The sequence shown here is derived from an EMBL/GenBank/DDBJ whole genome shotgun (WGS) entry which is preliminary data.</text>
</comment>
<dbReference type="FunFam" id="1.20.120.1200:FF:000001">
    <property type="entry name" value="NADH-quinone oxidoreductase subunit J"/>
    <property type="match status" value="1"/>
</dbReference>